<feature type="domain" description="CFAP65 fourth Ig-like" evidence="1">
    <location>
        <begin position="144"/>
        <end position="229"/>
    </location>
</feature>
<dbReference type="Gene3D" id="2.60.40.10">
    <property type="entry name" value="Immunoglobulins"/>
    <property type="match status" value="3"/>
</dbReference>
<reference evidence="2 3" key="1">
    <citation type="submission" date="2024-05" db="EMBL/GenBank/DDBJ databases">
        <title>Genetic variation in Jamaican populations of the coffee berry borer (Hypothenemus hampei).</title>
        <authorList>
            <person name="Errbii M."/>
            <person name="Myrie A."/>
        </authorList>
    </citation>
    <scope>NUCLEOTIDE SEQUENCE [LARGE SCALE GENOMIC DNA]</scope>
    <source>
        <strain evidence="2">JA-Hopewell-2020-01-JO</strain>
        <tissue evidence="2">Whole body</tissue>
    </source>
</reference>
<accession>A0ABD1E689</accession>
<proteinExistence type="predicted"/>
<dbReference type="AlphaFoldDB" id="A0ABD1E689"/>
<dbReference type="InterPro" id="IPR008962">
    <property type="entry name" value="PapD-like_sf"/>
</dbReference>
<protein>
    <recommendedName>
        <fullName evidence="1">CFAP65 fourth Ig-like domain-containing protein</fullName>
    </recommendedName>
</protein>
<evidence type="ECO:0000259" key="1">
    <source>
        <dbReference type="Pfam" id="PF24507"/>
    </source>
</evidence>
<dbReference type="SUPFAM" id="SSF49354">
    <property type="entry name" value="PapD-like"/>
    <property type="match status" value="1"/>
</dbReference>
<name>A0ABD1E689_HYPHA</name>
<dbReference type="EMBL" id="JBDJPC010000010">
    <property type="protein sequence ID" value="KAL1490095.1"/>
    <property type="molecule type" value="Genomic_DNA"/>
</dbReference>
<evidence type="ECO:0000313" key="3">
    <source>
        <dbReference type="Proteomes" id="UP001566132"/>
    </source>
</evidence>
<gene>
    <name evidence="2" type="ORF">ABEB36_012836</name>
</gene>
<sequence length="978" mass="113385">MDKKNYGFTAPPGSVIAEIDESIEEENLSIEGRNIEMNFGKLEIFQERTKYVTFHRPMTDEHIIYNIKRNRSIKSIKSNFELDHYHGVMKRKQNFKLAVTYKPTIASSEDIEIFDYYSDNENIKIIAKGIALGPRCTLSTRRINFYKTREKQILEHKIEICNDSQASAYFKIDLPNEDVFKVEPLEGVINIGSYCLLTIKFSPNKNGLFARKIICFVWNSEPLVLNVVGVFSIETPDLRLKCFRNDQYLGFKTYFDEFQSFSFNITCLDFGSCFNKQPSKSQIIILANNENCSMFADWNRGVKRRTFNIIPDNQTIEANSVGYFQIHFNLDENFNIFQENVLVQIDWDKTNVNEESSKLPVTAMLRLQGHSFEENNEWISNVVLRPEVVYWQPCLPGQIVYTSFLLQNKSHLPALFKLIPPKKSNVTAKPLMGKFRDTALIAIRLQTEVLKLKTYIEEWKIIINGRENKPLTIHFHGETCIPEIEIGKKNKINAGAVQNNTTKDIDVQMKNLSYYSISFQFQRKNKSIIDVFPKSGILPINGLKQLTIKATGNICAPQKNYLSCQMRVIDSQGSITGDCYDTEIEVDVESSYSQLCACPSYKDFGRMPFGQKVKCQFQAVNFGVTNIFYQTCQSGEEPRDTNFRIKPSFGEVKPKESQTFSILGLLRQTGNQDIHFGYYNRMVKDSPYVTGKPITLFKLSYCTEFPIIQIDEIVEHNFGSLIGKNHLYLHYFEVPKLNKILQTILNDEEIDVVLRMPECEIQEKQYFVILALTNISDFDTEVTIKRKQICHCKMEETSESVFERKTSFKCPHRGVLEVELQDNKFHSKSTKFLKIKIKYSLPTKTEMAYRLEFSNKRIINLFFNIYAIPKDTPRLSMYIRESLWNMNNVYVGIKEAPVQMLWLYNNTNQILNWEINNLVDLENSCKIEGFILFKILNPFDQIMPYSSKALLGSSNMIYVQLIHSRLAHFLHTDCECLV</sequence>
<comment type="caution">
    <text evidence="2">The sequence shown here is derived from an EMBL/GenBank/DDBJ whole genome shotgun (WGS) entry which is preliminary data.</text>
</comment>
<organism evidence="2 3">
    <name type="scientific">Hypothenemus hampei</name>
    <name type="common">Coffee berry borer</name>
    <dbReference type="NCBI Taxonomy" id="57062"/>
    <lineage>
        <taxon>Eukaryota</taxon>
        <taxon>Metazoa</taxon>
        <taxon>Ecdysozoa</taxon>
        <taxon>Arthropoda</taxon>
        <taxon>Hexapoda</taxon>
        <taxon>Insecta</taxon>
        <taxon>Pterygota</taxon>
        <taxon>Neoptera</taxon>
        <taxon>Endopterygota</taxon>
        <taxon>Coleoptera</taxon>
        <taxon>Polyphaga</taxon>
        <taxon>Cucujiformia</taxon>
        <taxon>Curculionidae</taxon>
        <taxon>Scolytinae</taxon>
        <taxon>Hypothenemus</taxon>
    </lineage>
</organism>
<dbReference type="InterPro" id="IPR058536">
    <property type="entry name" value="Ig_CFAP65_4th"/>
</dbReference>
<dbReference type="Proteomes" id="UP001566132">
    <property type="component" value="Unassembled WGS sequence"/>
</dbReference>
<dbReference type="PANTHER" id="PTHR46127">
    <property type="entry name" value="CILIA- AND FLAGELLA-ASSOCIATED PROTEIN 65"/>
    <property type="match status" value="1"/>
</dbReference>
<dbReference type="Pfam" id="PF24507">
    <property type="entry name" value="Ig_CFAP65_4th"/>
    <property type="match status" value="1"/>
</dbReference>
<keyword evidence="3" id="KW-1185">Reference proteome</keyword>
<dbReference type="PANTHER" id="PTHR46127:SF1">
    <property type="entry name" value="CILIA- AND FLAGELLA-ASSOCIATED PROTEIN 65"/>
    <property type="match status" value="1"/>
</dbReference>
<evidence type="ECO:0000313" key="2">
    <source>
        <dbReference type="EMBL" id="KAL1490095.1"/>
    </source>
</evidence>
<dbReference type="InterPro" id="IPR052614">
    <property type="entry name" value="CFAP65"/>
</dbReference>
<dbReference type="InterPro" id="IPR013783">
    <property type="entry name" value="Ig-like_fold"/>
</dbReference>